<dbReference type="AlphaFoldDB" id="X1B1X4"/>
<reference evidence="1" key="1">
    <citation type="journal article" date="2014" name="Front. Microbiol.">
        <title>High frequency of phylogenetically diverse reductive dehalogenase-homologous genes in deep subseafloor sedimentary metagenomes.</title>
        <authorList>
            <person name="Kawai M."/>
            <person name="Futagami T."/>
            <person name="Toyoda A."/>
            <person name="Takaki Y."/>
            <person name="Nishi S."/>
            <person name="Hori S."/>
            <person name="Arai W."/>
            <person name="Tsubouchi T."/>
            <person name="Morono Y."/>
            <person name="Uchiyama I."/>
            <person name="Ito T."/>
            <person name="Fujiyama A."/>
            <person name="Inagaki F."/>
            <person name="Takami H."/>
        </authorList>
    </citation>
    <scope>NUCLEOTIDE SEQUENCE</scope>
    <source>
        <strain evidence="1">Expedition CK06-06</strain>
    </source>
</reference>
<proteinExistence type="predicted"/>
<feature type="non-terminal residue" evidence="1">
    <location>
        <position position="1"/>
    </location>
</feature>
<organism evidence="1">
    <name type="scientific">marine sediment metagenome</name>
    <dbReference type="NCBI Taxonomy" id="412755"/>
    <lineage>
        <taxon>unclassified sequences</taxon>
        <taxon>metagenomes</taxon>
        <taxon>ecological metagenomes</taxon>
    </lineage>
</organism>
<accession>X1B1X4</accession>
<evidence type="ECO:0000313" key="1">
    <source>
        <dbReference type="EMBL" id="GAG88935.1"/>
    </source>
</evidence>
<protein>
    <submittedName>
        <fullName evidence="1">Uncharacterized protein</fullName>
    </submittedName>
</protein>
<sequence>VFTRVGSPVYAVVEVRFIEPARNRGGILV</sequence>
<comment type="caution">
    <text evidence="1">The sequence shown here is derived from an EMBL/GenBank/DDBJ whole genome shotgun (WGS) entry which is preliminary data.</text>
</comment>
<name>X1B1X4_9ZZZZ</name>
<dbReference type="EMBL" id="BART01014517">
    <property type="protein sequence ID" value="GAG88935.1"/>
    <property type="molecule type" value="Genomic_DNA"/>
</dbReference>
<gene>
    <name evidence="1" type="ORF">S01H4_28895</name>
</gene>